<evidence type="ECO:0000256" key="2">
    <source>
        <dbReference type="ARBA" id="ARBA00022946"/>
    </source>
</evidence>
<dbReference type="InterPro" id="IPR006222">
    <property type="entry name" value="GCVT_N"/>
</dbReference>
<evidence type="ECO:0000313" key="9">
    <source>
        <dbReference type="RefSeq" id="XP_022079194.1"/>
    </source>
</evidence>
<feature type="domain" description="CAF17 C-terminal" evidence="5">
    <location>
        <begin position="298"/>
        <end position="375"/>
    </location>
</feature>
<name>A0A8B7XGX1_ACAPL</name>
<dbReference type="PANTHER" id="PTHR22602">
    <property type="entry name" value="TRANSFERASE CAF17, MITOCHONDRIAL-RELATED"/>
    <property type="match status" value="1"/>
</dbReference>
<evidence type="ECO:0000313" key="12">
    <source>
        <dbReference type="RefSeq" id="XP_022079197.1"/>
    </source>
</evidence>
<dbReference type="NCBIfam" id="TIGR03317">
    <property type="entry name" value="ygfZ_signature"/>
    <property type="match status" value="1"/>
</dbReference>
<evidence type="ECO:0000259" key="5">
    <source>
        <dbReference type="Pfam" id="PF25455"/>
    </source>
</evidence>
<sequence>MAAPSLARNVNTFLLRASACSMQSIPFTKRLQLPLAMKQTLCKPGLGPHRGVSTGHVSHSRAATSGWGVRCVKLEGRGLVRVVGPDATELLQGLVTNDTGVMWGANRAMYAMFLNTQGRILFDVMCYRVSDDASKEPSFLLECDAEVQDKLVKHLKMYRVRKKAEVSSADEQLQTWAVFSKDDGDMSPLAIPKMQATNCGRCPTDVKDPRVEGFGRRAILPREEALTHLIPDSTEADPEEYTLHRYRWGVPEGVMDLPQGEALPLESNLAYMNGVSFSKGCYLGQELTARTHHTGVTRKRIMPIQILSHGRSPPEVGAKIISEAGKNLGKLRGYLGNSGLALLRVAQCQDKKLLVIGEDGSRTELSASIPSWWPQEQEELRDY</sequence>
<comment type="subcellular location">
    <subcellularLocation>
        <location evidence="1">Mitochondrion</location>
    </subcellularLocation>
</comment>
<dbReference type="InterPro" id="IPR057460">
    <property type="entry name" value="CAF17_C"/>
</dbReference>
<dbReference type="Proteomes" id="UP000694845">
    <property type="component" value="Unplaced"/>
</dbReference>
<evidence type="ECO:0000313" key="11">
    <source>
        <dbReference type="RefSeq" id="XP_022079196.1"/>
    </source>
</evidence>
<dbReference type="GO" id="GO:0005759">
    <property type="term" value="C:mitochondrial matrix"/>
    <property type="evidence" value="ECO:0007669"/>
    <property type="project" value="TreeGrafter"/>
</dbReference>
<dbReference type="GO" id="GO:0016740">
    <property type="term" value="F:transferase activity"/>
    <property type="evidence" value="ECO:0007669"/>
    <property type="project" value="UniProtKB-KW"/>
</dbReference>
<dbReference type="RefSeq" id="XP_022079194.1">
    <property type="nucleotide sequence ID" value="XM_022223502.1"/>
</dbReference>
<dbReference type="Pfam" id="PF25455">
    <property type="entry name" value="Beta-barrel_CAF17_C"/>
    <property type="match status" value="1"/>
</dbReference>
<proteinExistence type="predicted"/>
<dbReference type="RefSeq" id="XP_022079195.1">
    <property type="nucleotide sequence ID" value="XM_022223503.1"/>
</dbReference>
<dbReference type="Pfam" id="PF01571">
    <property type="entry name" value="GCV_T"/>
    <property type="match status" value="1"/>
</dbReference>
<keyword evidence="2" id="KW-0809">Transit peptide</keyword>
<protein>
    <submittedName>
        <fullName evidence="7 8">Transferase CAF17, mitochondrial isoform X1</fullName>
    </submittedName>
</protein>
<dbReference type="GO" id="GO:0016226">
    <property type="term" value="P:iron-sulfur cluster assembly"/>
    <property type="evidence" value="ECO:0007669"/>
    <property type="project" value="TreeGrafter"/>
</dbReference>
<evidence type="ECO:0000313" key="6">
    <source>
        <dbReference type="Proteomes" id="UP000694845"/>
    </source>
</evidence>
<dbReference type="RefSeq" id="XP_022079197.1">
    <property type="nucleotide sequence ID" value="XM_022223505.1"/>
</dbReference>
<dbReference type="OrthoDB" id="191995at2759"/>
<dbReference type="GeneID" id="110973055"/>
<dbReference type="Gene3D" id="3.30.1360.120">
    <property type="entry name" value="Probable tRNA modification gtpase trme, domain 1"/>
    <property type="match status" value="1"/>
</dbReference>
<keyword evidence="7 8" id="KW-0808">Transferase</keyword>
<dbReference type="PANTHER" id="PTHR22602:SF0">
    <property type="entry name" value="TRANSFERASE CAF17, MITOCHONDRIAL-RELATED"/>
    <property type="match status" value="1"/>
</dbReference>
<evidence type="ECO:0000313" key="7">
    <source>
        <dbReference type="RefSeq" id="XP_022079191.1"/>
    </source>
</evidence>
<keyword evidence="6" id="KW-1185">Reference proteome</keyword>
<dbReference type="OMA" id="MDRLHGV"/>
<dbReference type="AlphaFoldDB" id="A0A8B7XGX1"/>
<evidence type="ECO:0000313" key="8">
    <source>
        <dbReference type="RefSeq" id="XP_022079192.1"/>
    </source>
</evidence>
<accession>A0A8B7XGX1</accession>
<dbReference type="RefSeq" id="XP_022079196.1">
    <property type="nucleotide sequence ID" value="XM_022223504.1"/>
</dbReference>
<organism evidence="6 10">
    <name type="scientific">Acanthaster planci</name>
    <name type="common">Crown-of-thorns starfish</name>
    <dbReference type="NCBI Taxonomy" id="133434"/>
    <lineage>
        <taxon>Eukaryota</taxon>
        <taxon>Metazoa</taxon>
        <taxon>Echinodermata</taxon>
        <taxon>Eleutherozoa</taxon>
        <taxon>Asterozoa</taxon>
        <taxon>Asteroidea</taxon>
        <taxon>Valvatacea</taxon>
        <taxon>Valvatida</taxon>
        <taxon>Acanthasteridae</taxon>
        <taxon>Acanthaster</taxon>
    </lineage>
</organism>
<evidence type="ECO:0000313" key="10">
    <source>
        <dbReference type="RefSeq" id="XP_022079195.1"/>
    </source>
</evidence>
<dbReference type="InterPro" id="IPR027266">
    <property type="entry name" value="TrmE/GcvT-like"/>
</dbReference>
<evidence type="ECO:0000256" key="3">
    <source>
        <dbReference type="ARBA" id="ARBA00023128"/>
    </source>
</evidence>
<feature type="domain" description="GCVT N-terminal" evidence="4">
    <location>
        <begin position="79"/>
        <end position="178"/>
    </location>
</feature>
<dbReference type="RefSeq" id="XP_022079191.1">
    <property type="nucleotide sequence ID" value="XM_022223499.1"/>
</dbReference>
<dbReference type="RefSeq" id="XP_022079192.1">
    <property type="nucleotide sequence ID" value="XM_022223500.1"/>
</dbReference>
<dbReference type="InterPro" id="IPR045179">
    <property type="entry name" value="YgfZ/GcvT"/>
</dbReference>
<keyword evidence="3" id="KW-0496">Mitochondrion</keyword>
<dbReference type="InterPro" id="IPR017703">
    <property type="entry name" value="YgfZ/GCV_T_CS"/>
</dbReference>
<gene>
    <name evidence="7 8 9 10 11 12" type="primary">LOC110973055</name>
</gene>
<dbReference type="KEGG" id="aplc:110973055"/>
<dbReference type="SUPFAM" id="SSF103025">
    <property type="entry name" value="Folate-binding domain"/>
    <property type="match status" value="1"/>
</dbReference>
<evidence type="ECO:0000259" key="4">
    <source>
        <dbReference type="Pfam" id="PF01571"/>
    </source>
</evidence>
<reference evidence="7 8" key="1">
    <citation type="submission" date="2025-04" db="UniProtKB">
        <authorList>
            <consortium name="RefSeq"/>
        </authorList>
    </citation>
    <scope>IDENTIFICATION</scope>
</reference>
<evidence type="ECO:0000256" key="1">
    <source>
        <dbReference type="ARBA" id="ARBA00004173"/>
    </source>
</evidence>